<dbReference type="CDD" id="cd07134">
    <property type="entry name" value="ALDH_AlkH-like"/>
    <property type="match status" value="1"/>
</dbReference>
<dbReference type="InterPro" id="IPR015590">
    <property type="entry name" value="Aldehyde_DH_dom"/>
</dbReference>
<dbReference type="PANTHER" id="PTHR43570">
    <property type="entry name" value="ALDEHYDE DEHYDROGENASE"/>
    <property type="match status" value="1"/>
</dbReference>
<dbReference type="InterPro" id="IPR016161">
    <property type="entry name" value="Ald_DH/histidinol_DH"/>
</dbReference>
<comment type="similarity">
    <text evidence="1 4 7">Belongs to the aldehyde dehydrogenase family.</text>
</comment>
<dbReference type="Proteomes" id="UP000248987">
    <property type="component" value="Unassembled WGS sequence"/>
</dbReference>
<dbReference type="EMBL" id="QLLQ01000007">
    <property type="protein sequence ID" value="RAJ23027.1"/>
    <property type="molecule type" value="Genomic_DNA"/>
</dbReference>
<proteinExistence type="inferred from homology"/>
<dbReference type="InterPro" id="IPR012394">
    <property type="entry name" value="Aldehyde_DH_NAD(P)"/>
</dbReference>
<dbReference type="Pfam" id="PF00171">
    <property type="entry name" value="Aldedh"/>
    <property type="match status" value="1"/>
</dbReference>
<dbReference type="GO" id="GO:0005737">
    <property type="term" value="C:cytoplasm"/>
    <property type="evidence" value="ECO:0007669"/>
    <property type="project" value="TreeGrafter"/>
</dbReference>
<dbReference type="PIRSF" id="PIRSF036492">
    <property type="entry name" value="ALDH"/>
    <property type="match status" value="1"/>
</dbReference>
<keyword evidence="12" id="KW-1185">Reference proteome</keyword>
<keyword evidence="3" id="KW-0520">NAD</keyword>
<keyword evidence="8" id="KW-0175">Coiled coil</keyword>
<accession>A0A327SB61</accession>
<feature type="region of interest" description="Disordered" evidence="9">
    <location>
        <begin position="1"/>
        <end position="24"/>
    </location>
</feature>
<evidence type="ECO:0000256" key="7">
    <source>
        <dbReference type="RuleBase" id="RU003345"/>
    </source>
</evidence>
<dbReference type="PROSITE" id="PS00070">
    <property type="entry name" value="ALDEHYDE_DEHYDR_CYS"/>
    <property type="match status" value="1"/>
</dbReference>
<dbReference type="PANTHER" id="PTHR43570:SF20">
    <property type="entry name" value="ALDEHYDE DEHYDROGENASE ALDX-RELATED"/>
    <property type="match status" value="1"/>
</dbReference>
<evidence type="ECO:0000256" key="8">
    <source>
        <dbReference type="SAM" id="Coils"/>
    </source>
</evidence>
<protein>
    <recommendedName>
        <fullName evidence="4">Aldehyde dehydrogenase</fullName>
    </recommendedName>
</protein>
<evidence type="ECO:0000313" key="11">
    <source>
        <dbReference type="EMBL" id="RAJ23027.1"/>
    </source>
</evidence>
<dbReference type="InterPro" id="IPR016163">
    <property type="entry name" value="Ald_DH_C"/>
</dbReference>
<feature type="active site" evidence="5 6">
    <location>
        <position position="240"/>
    </location>
</feature>
<evidence type="ECO:0000256" key="4">
    <source>
        <dbReference type="PIRNR" id="PIRNR036492"/>
    </source>
</evidence>
<feature type="coiled-coil region" evidence="8">
    <location>
        <begin position="49"/>
        <end position="76"/>
    </location>
</feature>
<evidence type="ECO:0000256" key="2">
    <source>
        <dbReference type="ARBA" id="ARBA00023002"/>
    </source>
</evidence>
<dbReference type="PROSITE" id="PS00687">
    <property type="entry name" value="ALDEHYDE_DEHYDR_GLU"/>
    <property type="match status" value="1"/>
</dbReference>
<dbReference type="FunFam" id="3.40.309.10:FF:000003">
    <property type="entry name" value="Aldehyde dehydrogenase"/>
    <property type="match status" value="1"/>
</dbReference>
<evidence type="ECO:0000256" key="9">
    <source>
        <dbReference type="SAM" id="MobiDB-lite"/>
    </source>
</evidence>
<gene>
    <name evidence="11" type="ORF">LX77_02186</name>
</gene>
<dbReference type="GO" id="GO:0004029">
    <property type="term" value="F:aldehyde dehydrogenase (NAD+) activity"/>
    <property type="evidence" value="ECO:0007669"/>
    <property type="project" value="TreeGrafter"/>
</dbReference>
<comment type="caution">
    <text evidence="11">The sequence shown here is derived from an EMBL/GenBank/DDBJ whole genome shotgun (WGS) entry which is preliminary data.</text>
</comment>
<dbReference type="InterPro" id="IPR016160">
    <property type="entry name" value="Ald_DH_CS_CYS"/>
</dbReference>
<organism evidence="11 12">
    <name type="scientific">Gelidibacter algens</name>
    <dbReference type="NCBI Taxonomy" id="49280"/>
    <lineage>
        <taxon>Bacteria</taxon>
        <taxon>Pseudomonadati</taxon>
        <taxon>Bacteroidota</taxon>
        <taxon>Flavobacteriia</taxon>
        <taxon>Flavobacteriales</taxon>
        <taxon>Flavobacteriaceae</taxon>
        <taxon>Gelidibacter</taxon>
    </lineage>
</organism>
<sequence length="494" mass="55395">MNSFSKNTDELHKSGLSPINTNGKMEELEDNPFYGIFNRQKANQLNIGNTTYKERLKKLEALKNALEVDYKQKLREALYADFKKPFLETDLTEIYPVLTEIKFAKSNLKSWMKDQKVDTPLALLGASSYIKHEPKGVCLIISPWNFPINLTFGPLVSAIAAGNTVILKPSEMTPNASKVMSEIITALFNEDEVALVEGQVEVAENLLKLPFNHIFFTGSPQVGKIVMKAASKHLSSVTLELGGKSPTIIDASANLEKAVEKIIFGKFTNAGQTCIAPDYVLLHSSLKEKFTTLFKSKIAEFYSDQAEQSESYCRIVNQKHFERLTSYIEEAKHNGSNIASGGAFNASDNYIEPTLVFEAPEDSKLMQDEIFGPILPVKLYSNLQEPVDYINSKEKPLALYIYSKNKKHINYIMDNTRAGSGCVNHNLLQFLNHNLPFGGSNNSGIGKSHGFFGFEAFSNRRAFMKQHTIGATDLLRPPYTNFKQKLIDLTLKWF</sequence>
<dbReference type="InterPro" id="IPR029510">
    <property type="entry name" value="Ald_DH_CS_GLU"/>
</dbReference>
<dbReference type="Gene3D" id="3.40.309.10">
    <property type="entry name" value="Aldehyde Dehydrogenase, Chain A, domain 2"/>
    <property type="match status" value="1"/>
</dbReference>
<evidence type="ECO:0000313" key="12">
    <source>
        <dbReference type="Proteomes" id="UP000248987"/>
    </source>
</evidence>
<keyword evidence="2 4" id="KW-0560">Oxidoreductase</keyword>
<reference evidence="11 12" key="1">
    <citation type="submission" date="2018-06" db="EMBL/GenBank/DDBJ databases">
        <title>Genomic Encyclopedia of Archaeal and Bacterial Type Strains, Phase II (KMG-II): from individual species to whole genera.</title>
        <authorList>
            <person name="Goeker M."/>
        </authorList>
    </citation>
    <scope>NUCLEOTIDE SEQUENCE [LARGE SCALE GENOMIC DNA]</scope>
    <source>
        <strain evidence="11 12">DSM 12408</strain>
    </source>
</reference>
<name>A0A327SB61_9FLAO</name>
<dbReference type="GO" id="GO:0006081">
    <property type="term" value="P:aldehyde metabolic process"/>
    <property type="evidence" value="ECO:0007669"/>
    <property type="project" value="InterPro"/>
</dbReference>
<evidence type="ECO:0000256" key="1">
    <source>
        <dbReference type="ARBA" id="ARBA00009986"/>
    </source>
</evidence>
<dbReference type="FunFam" id="3.40.605.10:FF:000004">
    <property type="entry name" value="Aldehyde dehydrogenase"/>
    <property type="match status" value="1"/>
</dbReference>
<evidence type="ECO:0000256" key="6">
    <source>
        <dbReference type="PROSITE-ProRule" id="PRU10007"/>
    </source>
</evidence>
<evidence type="ECO:0000256" key="5">
    <source>
        <dbReference type="PIRSR" id="PIRSR036492-1"/>
    </source>
</evidence>
<evidence type="ECO:0000256" key="3">
    <source>
        <dbReference type="ARBA" id="ARBA00023027"/>
    </source>
</evidence>
<dbReference type="InterPro" id="IPR016162">
    <property type="entry name" value="Ald_DH_N"/>
</dbReference>
<dbReference type="SUPFAM" id="SSF53720">
    <property type="entry name" value="ALDH-like"/>
    <property type="match status" value="1"/>
</dbReference>
<dbReference type="Gene3D" id="3.40.605.10">
    <property type="entry name" value="Aldehyde Dehydrogenase, Chain A, domain 1"/>
    <property type="match status" value="1"/>
</dbReference>
<feature type="active site" evidence="5">
    <location>
        <position position="274"/>
    </location>
</feature>
<feature type="domain" description="Aldehyde dehydrogenase" evidence="10">
    <location>
        <begin position="42"/>
        <end position="461"/>
    </location>
</feature>
<evidence type="ECO:0000259" key="10">
    <source>
        <dbReference type="Pfam" id="PF00171"/>
    </source>
</evidence>
<dbReference type="AlphaFoldDB" id="A0A327SB61"/>